<evidence type="ECO:0000313" key="3">
    <source>
        <dbReference type="Proteomes" id="UP000593565"/>
    </source>
</evidence>
<feature type="chain" id="PRO_5029689265" evidence="1">
    <location>
        <begin position="18"/>
        <end position="74"/>
    </location>
</feature>
<evidence type="ECO:0000256" key="1">
    <source>
        <dbReference type="SAM" id="SignalP"/>
    </source>
</evidence>
<evidence type="ECO:0000313" key="2">
    <source>
        <dbReference type="EMBL" id="KAF4084288.1"/>
    </source>
</evidence>
<name>A0A7J6AS05_AMEME</name>
<dbReference type="EMBL" id="JAAGNN010000010">
    <property type="protein sequence ID" value="KAF4084288.1"/>
    <property type="molecule type" value="Genomic_DNA"/>
</dbReference>
<sequence length="74" mass="8619">MKMHVLILLTVVHSVLGQLQKYNIHQSPSDLVKFPEENTEVHCKHSVSEFYVMMCKYSTVLQVPSLCYKNFAIY</sequence>
<reference evidence="2 3" key="1">
    <citation type="submission" date="2020-02" db="EMBL/GenBank/DDBJ databases">
        <title>A chromosome-scale genome assembly of the black bullhead catfish (Ameiurus melas).</title>
        <authorList>
            <person name="Wen M."/>
            <person name="Zham M."/>
            <person name="Cabau C."/>
            <person name="Klopp C."/>
            <person name="Donnadieu C."/>
            <person name="Roques C."/>
            <person name="Bouchez O."/>
            <person name="Lampietro C."/>
            <person name="Jouanno E."/>
            <person name="Herpin A."/>
            <person name="Louis A."/>
            <person name="Berthelot C."/>
            <person name="Parey E."/>
            <person name="Roest-Crollius H."/>
            <person name="Braasch I."/>
            <person name="Postlethwait J."/>
            <person name="Robinson-Rechavi M."/>
            <person name="Echchiki A."/>
            <person name="Begum T."/>
            <person name="Montfort J."/>
            <person name="Schartl M."/>
            <person name="Bobe J."/>
            <person name="Guiguen Y."/>
        </authorList>
    </citation>
    <scope>NUCLEOTIDE SEQUENCE [LARGE SCALE GENOMIC DNA]</scope>
    <source>
        <strain evidence="2">M_S1</strain>
        <tissue evidence="2">Blood</tissue>
    </source>
</reference>
<proteinExistence type="predicted"/>
<keyword evidence="3" id="KW-1185">Reference proteome</keyword>
<comment type="caution">
    <text evidence="2">The sequence shown here is derived from an EMBL/GenBank/DDBJ whole genome shotgun (WGS) entry which is preliminary data.</text>
</comment>
<protein>
    <submittedName>
        <fullName evidence="2">Uncharacterized protein</fullName>
    </submittedName>
</protein>
<dbReference type="AlphaFoldDB" id="A0A7J6AS05"/>
<organism evidence="2 3">
    <name type="scientific">Ameiurus melas</name>
    <name type="common">Black bullhead</name>
    <name type="synonym">Silurus melas</name>
    <dbReference type="NCBI Taxonomy" id="219545"/>
    <lineage>
        <taxon>Eukaryota</taxon>
        <taxon>Metazoa</taxon>
        <taxon>Chordata</taxon>
        <taxon>Craniata</taxon>
        <taxon>Vertebrata</taxon>
        <taxon>Euteleostomi</taxon>
        <taxon>Actinopterygii</taxon>
        <taxon>Neopterygii</taxon>
        <taxon>Teleostei</taxon>
        <taxon>Ostariophysi</taxon>
        <taxon>Siluriformes</taxon>
        <taxon>Ictaluridae</taxon>
        <taxon>Ameiurus</taxon>
    </lineage>
</organism>
<feature type="signal peptide" evidence="1">
    <location>
        <begin position="1"/>
        <end position="17"/>
    </location>
</feature>
<gene>
    <name evidence="2" type="ORF">AMELA_G00127080</name>
</gene>
<accession>A0A7J6AS05</accession>
<keyword evidence="1" id="KW-0732">Signal</keyword>
<dbReference type="Proteomes" id="UP000593565">
    <property type="component" value="Unassembled WGS sequence"/>
</dbReference>